<proteinExistence type="predicted"/>
<name>A0A5J4R5H6_9ZZZZ</name>
<evidence type="ECO:0000313" key="1">
    <source>
        <dbReference type="EMBL" id="KAA6328929.1"/>
    </source>
</evidence>
<dbReference type="AlphaFoldDB" id="A0A5J4R5H6"/>
<sequence>MKFSRWFSFPDACVVKPEDIGKVLPWIHLAPDEFEQAFLSRIKDILELTEGDLVSIDGKTICGSREGDFKRAVHIVDAWSKANQLILYRPAIKWQI</sequence>
<reference evidence="1" key="1">
    <citation type="submission" date="2019-03" db="EMBL/GenBank/DDBJ databases">
        <title>Single cell metagenomics reveals metabolic interactions within the superorganism composed of flagellate Streblomastix strix and complex community of Bacteroidetes bacteria on its surface.</title>
        <authorList>
            <person name="Treitli S.C."/>
            <person name="Kolisko M."/>
            <person name="Husnik F."/>
            <person name="Keeling P."/>
            <person name="Hampl V."/>
        </authorList>
    </citation>
    <scope>NUCLEOTIDE SEQUENCE</scope>
    <source>
        <strain evidence="1">STM</strain>
    </source>
</reference>
<dbReference type="EMBL" id="SNRY01001731">
    <property type="protein sequence ID" value="KAA6328929.1"/>
    <property type="molecule type" value="Genomic_DNA"/>
</dbReference>
<gene>
    <name evidence="1" type="ORF">EZS27_022223</name>
</gene>
<organism evidence="1">
    <name type="scientific">termite gut metagenome</name>
    <dbReference type="NCBI Taxonomy" id="433724"/>
    <lineage>
        <taxon>unclassified sequences</taxon>
        <taxon>metagenomes</taxon>
        <taxon>organismal metagenomes</taxon>
    </lineage>
</organism>
<comment type="caution">
    <text evidence="1">The sequence shown here is derived from an EMBL/GenBank/DDBJ whole genome shotgun (WGS) entry which is preliminary data.</text>
</comment>
<protein>
    <submittedName>
        <fullName evidence="1">Uncharacterized protein</fullName>
    </submittedName>
</protein>
<accession>A0A5J4R5H6</accession>